<dbReference type="InterPro" id="IPR023267">
    <property type="entry name" value="RCMT"/>
</dbReference>
<evidence type="ECO:0000256" key="5">
    <source>
        <dbReference type="PROSITE-ProRule" id="PRU01023"/>
    </source>
</evidence>
<reference evidence="7 8" key="2">
    <citation type="journal article" date="2010" name="Stand. Genomic Sci.">
        <title>Complete genome sequence of Desulfohalobium retbaense type strain (HR(100)).</title>
        <authorList>
            <person name="Spring S."/>
            <person name="Nolan M."/>
            <person name="Lapidus A."/>
            <person name="Glavina Del Rio T."/>
            <person name="Copeland A."/>
            <person name="Tice H."/>
            <person name="Cheng J.F."/>
            <person name="Lucas S."/>
            <person name="Land M."/>
            <person name="Chen F."/>
            <person name="Bruce D."/>
            <person name="Goodwin L."/>
            <person name="Pitluck S."/>
            <person name="Ivanova N."/>
            <person name="Mavromatis K."/>
            <person name="Mikhailova N."/>
            <person name="Pati A."/>
            <person name="Chen A."/>
            <person name="Palaniappan K."/>
            <person name="Hauser L."/>
            <person name="Chang Y.J."/>
            <person name="Jeffries C.D."/>
            <person name="Munk C."/>
            <person name="Kiss H."/>
            <person name="Chain P."/>
            <person name="Han C."/>
            <person name="Brettin T."/>
            <person name="Detter J.C."/>
            <person name="Schuler E."/>
            <person name="Goker M."/>
            <person name="Rohde M."/>
            <person name="Bristow J."/>
            <person name="Eisen J.A."/>
            <person name="Markowitz V."/>
            <person name="Hugenholtz P."/>
            <person name="Kyrpides N.C."/>
            <person name="Klenk H.P."/>
        </authorList>
    </citation>
    <scope>NUCLEOTIDE SEQUENCE [LARGE SCALE GENOMIC DNA]</scope>
    <source>
        <strain evidence="7 8">DSM 5692</strain>
    </source>
</reference>
<dbReference type="InterPro" id="IPR029063">
    <property type="entry name" value="SAM-dependent_MTases_sf"/>
</dbReference>
<proteinExistence type="inferred from homology"/>
<dbReference type="PRINTS" id="PR02008">
    <property type="entry name" value="RCMTFAMILY"/>
</dbReference>
<feature type="binding site" evidence="5">
    <location>
        <position position="111"/>
    </location>
    <ligand>
        <name>S-adenosyl-L-methionine</name>
        <dbReference type="ChEBI" id="CHEBI:59789"/>
    </ligand>
</feature>
<dbReference type="RefSeq" id="WP_015752871.1">
    <property type="nucleotide sequence ID" value="NC_013223.1"/>
</dbReference>
<feature type="active site" description="Nucleophile" evidence="5">
    <location>
        <position position="208"/>
    </location>
</feature>
<evidence type="ECO:0000259" key="6">
    <source>
        <dbReference type="PROSITE" id="PS51686"/>
    </source>
</evidence>
<protein>
    <submittedName>
        <fullName evidence="7">Fmu (Sun) domain protein</fullName>
    </submittedName>
</protein>
<comment type="caution">
    <text evidence="5">Lacks conserved residue(s) required for the propagation of feature annotation.</text>
</comment>
<feature type="binding site" evidence="5">
    <location>
        <position position="155"/>
    </location>
    <ligand>
        <name>S-adenosyl-L-methionine</name>
        <dbReference type="ChEBI" id="CHEBI:59789"/>
    </ligand>
</feature>
<evidence type="ECO:0000313" key="7">
    <source>
        <dbReference type="EMBL" id="ACV69737.1"/>
    </source>
</evidence>
<dbReference type="GO" id="GO:0003723">
    <property type="term" value="F:RNA binding"/>
    <property type="evidence" value="ECO:0007669"/>
    <property type="project" value="UniProtKB-UniRule"/>
</dbReference>
<evidence type="ECO:0000256" key="1">
    <source>
        <dbReference type="ARBA" id="ARBA00022603"/>
    </source>
</evidence>
<dbReference type="Proteomes" id="UP000001052">
    <property type="component" value="Chromosome"/>
</dbReference>
<dbReference type="InterPro" id="IPR049560">
    <property type="entry name" value="MeTrfase_RsmB-F_NOP2_cat"/>
</dbReference>
<organism evidence="7 8">
    <name type="scientific">Desulfohalobium retbaense (strain ATCC 49708 / DSM 5692 / JCM 16813 / HR100)</name>
    <dbReference type="NCBI Taxonomy" id="485915"/>
    <lineage>
        <taxon>Bacteria</taxon>
        <taxon>Pseudomonadati</taxon>
        <taxon>Thermodesulfobacteriota</taxon>
        <taxon>Desulfovibrionia</taxon>
        <taxon>Desulfovibrionales</taxon>
        <taxon>Desulfohalobiaceae</taxon>
        <taxon>Desulfohalobium</taxon>
    </lineage>
</organism>
<keyword evidence="2 5" id="KW-0808">Transferase</keyword>
<dbReference type="EMBL" id="CP001734">
    <property type="protein sequence ID" value="ACV69737.1"/>
    <property type="molecule type" value="Genomic_DNA"/>
</dbReference>
<dbReference type="HOGENOM" id="CLU_642097_0_0_7"/>
<dbReference type="Gene3D" id="3.40.50.150">
    <property type="entry name" value="Vaccinia Virus protein VP39"/>
    <property type="match status" value="1"/>
</dbReference>
<accession>C8X5P0</accession>
<dbReference type="GO" id="GO:0008173">
    <property type="term" value="F:RNA methyltransferase activity"/>
    <property type="evidence" value="ECO:0007669"/>
    <property type="project" value="InterPro"/>
</dbReference>
<keyword evidence="4 5" id="KW-0694">RNA-binding</keyword>
<dbReference type="CDD" id="cd02440">
    <property type="entry name" value="AdoMet_MTases"/>
    <property type="match status" value="1"/>
</dbReference>
<keyword evidence="8" id="KW-1185">Reference proteome</keyword>
<evidence type="ECO:0000256" key="3">
    <source>
        <dbReference type="ARBA" id="ARBA00022691"/>
    </source>
</evidence>
<dbReference type="Pfam" id="PF01189">
    <property type="entry name" value="Methyltr_RsmB-F"/>
    <property type="match status" value="1"/>
</dbReference>
<dbReference type="InterPro" id="IPR001678">
    <property type="entry name" value="MeTrfase_RsmB-F_NOP2_dom"/>
</dbReference>
<dbReference type="KEGG" id="drt:Dret_2455"/>
<evidence type="ECO:0000313" key="8">
    <source>
        <dbReference type="Proteomes" id="UP000001052"/>
    </source>
</evidence>
<dbReference type="AlphaFoldDB" id="C8X5P0"/>
<reference evidence="8" key="1">
    <citation type="submission" date="2009-09" db="EMBL/GenBank/DDBJ databases">
        <title>The complete chromosome of Desulfohalobium retbaense DSM 5692.</title>
        <authorList>
            <consortium name="US DOE Joint Genome Institute (JGI-PGF)"/>
            <person name="Lucas S."/>
            <person name="Copeland A."/>
            <person name="Lapidus A."/>
            <person name="Glavina del Rio T."/>
            <person name="Dalin E."/>
            <person name="Tice H."/>
            <person name="Bruce D."/>
            <person name="Goodwin L."/>
            <person name="Pitluck S."/>
            <person name="Kyrpides N."/>
            <person name="Mavromatis K."/>
            <person name="Ivanova N."/>
            <person name="Mikhailova N."/>
            <person name="Munk A.C."/>
            <person name="Brettin T."/>
            <person name="Detter J.C."/>
            <person name="Han C."/>
            <person name="Tapia R."/>
            <person name="Larimer F."/>
            <person name="Land M."/>
            <person name="Hauser L."/>
            <person name="Markowitz V."/>
            <person name="Cheng J.-F."/>
            <person name="Hugenholtz P."/>
            <person name="Woyke T."/>
            <person name="Wu D."/>
            <person name="Spring S."/>
            <person name="Klenk H.-P."/>
            <person name="Eisen J.A."/>
        </authorList>
    </citation>
    <scope>NUCLEOTIDE SEQUENCE [LARGE SCALE GENOMIC DNA]</scope>
    <source>
        <strain evidence="8">DSM 5692</strain>
    </source>
</reference>
<keyword evidence="3 5" id="KW-0949">S-adenosyl-L-methionine</keyword>
<evidence type="ECO:0000256" key="4">
    <source>
        <dbReference type="ARBA" id="ARBA00022884"/>
    </source>
</evidence>
<dbReference type="eggNOG" id="COG0144">
    <property type="taxonomic scope" value="Bacteria"/>
</dbReference>
<sequence length="421" mass="45992">MSVPVRYFRLVCTPEEQQYVDGMLAAERFAALQEPVFSLARRLSEGPYALGRCVAARFGRVYIQDKSSMVPPLCLAPEPGDTVLDLCASPGSKTGLLAQLVGPQGVVLANEPNTSRLETLRANMRHLALPNVLTVSERGEDLPLAPETFSHILVDAPCSGWGTAAKNPNVRQVWHDGNVHGLVELQRNLLHRAAHLAVPGGRIVYSTCTTNPRENEEQIAWAVEHLDLVVDPLSPLPSVSCAPQGLKQGVLQVQEEASESQGFFVALLRKKTAGQHSFQETAAWSELAPKGEEVTAEVLRHLPSESAEHLRYGRVFAFGEKLIYASDKARSVLAPGLRWQGAYVGRRKKGGILLDPRARWLLPAAPGPLGVDVDTLAPLEALLRGQRLPHAEGGKRVGLYWRGLPLGWGTVKGRQVLWTER</sequence>
<dbReference type="STRING" id="485915.Dret_2455"/>
<dbReference type="PANTHER" id="PTHR22807:SF30">
    <property type="entry name" value="28S RRNA (CYTOSINE(4447)-C(5))-METHYLTRANSFERASE-RELATED"/>
    <property type="match status" value="1"/>
</dbReference>
<name>C8X5P0_DESRD</name>
<dbReference type="GO" id="GO:0001510">
    <property type="term" value="P:RNA methylation"/>
    <property type="evidence" value="ECO:0007669"/>
    <property type="project" value="InterPro"/>
</dbReference>
<keyword evidence="1 5" id="KW-0489">Methyltransferase</keyword>
<gene>
    <name evidence="7" type="ordered locus">Dret_2455</name>
</gene>
<evidence type="ECO:0000256" key="2">
    <source>
        <dbReference type="ARBA" id="ARBA00022679"/>
    </source>
</evidence>
<comment type="similarity">
    <text evidence="5">Belongs to the class I-like SAM-binding methyltransferase superfamily. RsmB/NOP family.</text>
</comment>
<dbReference type="PANTHER" id="PTHR22807">
    <property type="entry name" value="NOP2 YEAST -RELATED NOL1/NOP2/FMU SUN DOMAIN-CONTAINING"/>
    <property type="match status" value="1"/>
</dbReference>
<feature type="domain" description="SAM-dependent MTase RsmB/NOP-type" evidence="6">
    <location>
        <begin position="1"/>
        <end position="271"/>
    </location>
</feature>
<dbReference type="PROSITE" id="PS51686">
    <property type="entry name" value="SAM_MT_RSMB_NOP"/>
    <property type="match status" value="1"/>
</dbReference>
<dbReference type="SUPFAM" id="SSF53335">
    <property type="entry name" value="S-adenosyl-L-methionine-dependent methyltransferases"/>
    <property type="match status" value="1"/>
</dbReference>